<evidence type="ECO:0000313" key="7">
    <source>
        <dbReference type="EMBL" id="CAH0721012.1"/>
    </source>
</evidence>
<dbReference type="AlphaFoldDB" id="A0A8J9UJB5"/>
<dbReference type="PANTHER" id="PTHR31548:SF6">
    <property type="entry name" value="AGAP002756-PA"/>
    <property type="match status" value="1"/>
</dbReference>
<evidence type="ECO:0000256" key="1">
    <source>
        <dbReference type="ARBA" id="ARBA00004141"/>
    </source>
</evidence>
<evidence type="ECO:0000313" key="8">
    <source>
        <dbReference type="Proteomes" id="UP000838878"/>
    </source>
</evidence>
<keyword evidence="3 6" id="KW-0812">Transmembrane</keyword>
<dbReference type="EMBL" id="OV170222">
    <property type="protein sequence ID" value="CAH0721012.1"/>
    <property type="molecule type" value="Genomic_DNA"/>
</dbReference>
<dbReference type="Gene3D" id="1.20.140.150">
    <property type="match status" value="1"/>
</dbReference>
<feature type="non-terminal residue" evidence="7">
    <location>
        <position position="270"/>
    </location>
</feature>
<dbReference type="PANTHER" id="PTHR31548">
    <property type="entry name" value="CLARIN"/>
    <property type="match status" value="1"/>
</dbReference>
<gene>
    <name evidence="7" type="ORF">BINO364_LOCUS7159</name>
</gene>
<feature type="transmembrane region" description="Helical" evidence="6">
    <location>
        <begin position="168"/>
        <end position="195"/>
    </location>
</feature>
<evidence type="ECO:0000256" key="6">
    <source>
        <dbReference type="SAM" id="Phobius"/>
    </source>
</evidence>
<dbReference type="Proteomes" id="UP000838878">
    <property type="component" value="Chromosome 2"/>
</dbReference>
<comment type="similarity">
    <text evidence="2">Belongs to the clarin family.</text>
</comment>
<sequence length="270" mass="29433">MAATRRGYIFGAFVSSVLCVILIIVAISSDSWVECATYNQNDIDSKTSDTRYGLFGGQFSLYLLNTPSYSTLHMTCIPEINVCAVSCKTEALAREQEVRALAEGYRPNIGCVSVTTVNTNDPLSEPPVISFGVYLALVIIIFIQLLAAVATAILAIINAMTNPTEPIFGLPGCLWSNVVTAVLGIVVMLLFGVYWETSGLKEHLAFSFIALGDDKQSSSLGFSYWLLIVSILCSVANVALIELRRYLLERDPPPPTIKVENHSDGTIFLY</sequence>
<protein>
    <recommendedName>
        <fullName evidence="9">Clarin-3</fullName>
    </recommendedName>
</protein>
<dbReference type="GO" id="GO:0016020">
    <property type="term" value="C:membrane"/>
    <property type="evidence" value="ECO:0007669"/>
    <property type="project" value="UniProtKB-SubCell"/>
</dbReference>
<dbReference type="GO" id="GO:0007605">
    <property type="term" value="P:sensory perception of sound"/>
    <property type="evidence" value="ECO:0007669"/>
    <property type="project" value="UniProtKB-ARBA"/>
</dbReference>
<accession>A0A8J9UJB5</accession>
<organism evidence="7 8">
    <name type="scientific">Brenthis ino</name>
    <name type="common">lesser marbled fritillary</name>
    <dbReference type="NCBI Taxonomy" id="405034"/>
    <lineage>
        <taxon>Eukaryota</taxon>
        <taxon>Metazoa</taxon>
        <taxon>Ecdysozoa</taxon>
        <taxon>Arthropoda</taxon>
        <taxon>Hexapoda</taxon>
        <taxon>Insecta</taxon>
        <taxon>Pterygota</taxon>
        <taxon>Neoptera</taxon>
        <taxon>Endopterygota</taxon>
        <taxon>Lepidoptera</taxon>
        <taxon>Glossata</taxon>
        <taxon>Ditrysia</taxon>
        <taxon>Papilionoidea</taxon>
        <taxon>Nymphalidae</taxon>
        <taxon>Heliconiinae</taxon>
        <taxon>Argynnini</taxon>
        <taxon>Brenthis</taxon>
    </lineage>
</organism>
<reference evidence="7" key="1">
    <citation type="submission" date="2021-12" db="EMBL/GenBank/DDBJ databases">
        <authorList>
            <person name="Martin H S."/>
        </authorList>
    </citation>
    <scope>NUCLEOTIDE SEQUENCE</scope>
</reference>
<feature type="transmembrane region" description="Helical" evidence="6">
    <location>
        <begin position="222"/>
        <end position="241"/>
    </location>
</feature>
<feature type="transmembrane region" description="Helical" evidence="6">
    <location>
        <begin position="7"/>
        <end position="27"/>
    </location>
</feature>
<evidence type="ECO:0000256" key="2">
    <source>
        <dbReference type="ARBA" id="ARBA00005787"/>
    </source>
</evidence>
<proteinExistence type="inferred from homology"/>
<dbReference type="OrthoDB" id="6432214at2759"/>
<feature type="transmembrane region" description="Helical" evidence="6">
    <location>
        <begin position="131"/>
        <end position="156"/>
    </location>
</feature>
<keyword evidence="8" id="KW-1185">Reference proteome</keyword>
<evidence type="ECO:0000256" key="5">
    <source>
        <dbReference type="ARBA" id="ARBA00023136"/>
    </source>
</evidence>
<keyword evidence="5 6" id="KW-0472">Membrane</keyword>
<evidence type="ECO:0008006" key="9">
    <source>
        <dbReference type="Google" id="ProtNLM"/>
    </source>
</evidence>
<evidence type="ECO:0000256" key="3">
    <source>
        <dbReference type="ARBA" id="ARBA00022692"/>
    </source>
</evidence>
<keyword evidence="4 6" id="KW-1133">Transmembrane helix</keyword>
<dbReference type="InterPro" id="IPR026748">
    <property type="entry name" value="Clarin"/>
</dbReference>
<name>A0A8J9UJB5_9NEOP</name>
<comment type="subcellular location">
    <subcellularLocation>
        <location evidence="1">Membrane</location>
        <topology evidence="1">Multi-pass membrane protein</topology>
    </subcellularLocation>
</comment>
<evidence type="ECO:0000256" key="4">
    <source>
        <dbReference type="ARBA" id="ARBA00022989"/>
    </source>
</evidence>